<dbReference type="EMBL" id="FQZB01000008">
    <property type="protein sequence ID" value="SHJ41068.1"/>
    <property type="molecule type" value="Genomic_DNA"/>
</dbReference>
<reference evidence="2 3" key="1">
    <citation type="submission" date="2016-11" db="EMBL/GenBank/DDBJ databases">
        <authorList>
            <person name="Jaros S."/>
            <person name="Januszkiewicz K."/>
            <person name="Wedrychowicz H."/>
        </authorList>
    </citation>
    <scope>NUCLEOTIDE SEQUENCE [LARGE SCALE GENOMIC DNA]</scope>
    <source>
        <strain evidence="2 3">DSM 21758</strain>
    </source>
</reference>
<evidence type="ECO:0000313" key="2">
    <source>
        <dbReference type="EMBL" id="SHJ41068.1"/>
    </source>
</evidence>
<keyword evidence="3" id="KW-1185">Reference proteome</keyword>
<dbReference type="InterPro" id="IPR012454">
    <property type="entry name" value="DUF1659"/>
</dbReference>
<dbReference type="RefSeq" id="WP_072986435.1">
    <property type="nucleotide sequence ID" value="NZ_FQZB01000008.1"/>
</dbReference>
<evidence type="ECO:0000313" key="3">
    <source>
        <dbReference type="Proteomes" id="UP000184310"/>
    </source>
</evidence>
<protein>
    <recommendedName>
        <fullName evidence="1">DUF1659 domain-containing protein</fullName>
    </recommendedName>
</protein>
<evidence type="ECO:0000259" key="1">
    <source>
        <dbReference type="Pfam" id="PF07872"/>
    </source>
</evidence>
<dbReference type="Pfam" id="PF07872">
    <property type="entry name" value="DUF1659"/>
    <property type="match status" value="1"/>
</dbReference>
<dbReference type="STRING" id="1121302.SAMN02745163_01897"/>
<dbReference type="OrthoDB" id="1955198at2"/>
<accession>A0A1M6J305</accession>
<gene>
    <name evidence="2" type="ORF">SAMN02745163_01897</name>
</gene>
<dbReference type="AlphaFoldDB" id="A0A1M6J305"/>
<organism evidence="2 3">
    <name type="scientific">Clostridium cavendishii DSM 21758</name>
    <dbReference type="NCBI Taxonomy" id="1121302"/>
    <lineage>
        <taxon>Bacteria</taxon>
        <taxon>Bacillati</taxon>
        <taxon>Bacillota</taxon>
        <taxon>Clostridia</taxon>
        <taxon>Eubacteriales</taxon>
        <taxon>Clostridiaceae</taxon>
        <taxon>Clostridium</taxon>
    </lineage>
</organism>
<proteinExistence type="predicted"/>
<name>A0A1M6J305_9CLOT</name>
<dbReference type="Proteomes" id="UP000184310">
    <property type="component" value="Unassembled WGS sequence"/>
</dbReference>
<sequence>MAVSAVPVKVSMLVKYQNGVDGKGKPKFKSQKLSKLNFALTDEDFSLVSKEITKLIDSQNVTVQKEQILVIA</sequence>
<feature type="domain" description="DUF1659" evidence="1">
    <location>
        <begin position="2"/>
        <end position="67"/>
    </location>
</feature>